<evidence type="ECO:0000313" key="2">
    <source>
        <dbReference type="EMBL" id="TWG06706.1"/>
    </source>
</evidence>
<evidence type="ECO:0000313" key="5">
    <source>
        <dbReference type="Proteomes" id="UP001330827"/>
    </source>
</evidence>
<dbReference type="Proteomes" id="UP001330827">
    <property type="component" value="Chromosome"/>
</dbReference>
<reference evidence="3 5" key="2">
    <citation type="submission" date="2022-10" db="EMBL/GenBank/DDBJ databases">
        <title>The complete genomes of actinobacterial strains from the NBC collection.</title>
        <authorList>
            <person name="Joergensen T.S."/>
            <person name="Alvarez Arevalo M."/>
            <person name="Sterndorff E.B."/>
            <person name="Faurdal D."/>
            <person name="Vuksanovic O."/>
            <person name="Mourched A.-S."/>
            <person name="Charusanti P."/>
            <person name="Shaw S."/>
            <person name="Blin K."/>
            <person name="Weber T."/>
        </authorList>
    </citation>
    <scope>NUCLEOTIDE SEQUENCE [LARGE SCALE GENOMIC DNA]</scope>
    <source>
        <strain evidence="3 5">NBC 01769</strain>
    </source>
</reference>
<dbReference type="EMBL" id="VIWW01000001">
    <property type="protein sequence ID" value="TWG06706.1"/>
    <property type="molecule type" value="Genomic_DNA"/>
</dbReference>
<accession>A0A561V518</accession>
<name>A0A561V518_9ACTN</name>
<keyword evidence="1" id="KW-0472">Membrane</keyword>
<reference evidence="2 4" key="1">
    <citation type="submission" date="2019-06" db="EMBL/GenBank/DDBJ databases">
        <title>Sequencing the genomes of 1000 actinobacteria strains.</title>
        <authorList>
            <person name="Klenk H.-P."/>
        </authorList>
    </citation>
    <scope>NUCLEOTIDE SEQUENCE [LARGE SCALE GENOMIC DNA]</scope>
    <source>
        <strain evidence="2 4">DSM 42059</strain>
    </source>
</reference>
<dbReference type="AlphaFoldDB" id="A0A561V518"/>
<evidence type="ECO:0000256" key="1">
    <source>
        <dbReference type="SAM" id="Phobius"/>
    </source>
</evidence>
<keyword evidence="1" id="KW-1133">Transmembrane helix</keyword>
<proteinExistence type="predicted"/>
<protein>
    <submittedName>
        <fullName evidence="2">Uncharacterized protein</fullName>
    </submittedName>
</protein>
<gene>
    <name evidence="2" type="ORF">FHX80_115201</name>
    <name evidence="3" type="ORF">OIE64_05820</name>
</gene>
<organism evidence="2 4">
    <name type="scientific">Streptomyces brevispora</name>
    <dbReference type="NCBI Taxonomy" id="887462"/>
    <lineage>
        <taxon>Bacteria</taxon>
        <taxon>Bacillati</taxon>
        <taxon>Actinomycetota</taxon>
        <taxon>Actinomycetes</taxon>
        <taxon>Kitasatosporales</taxon>
        <taxon>Streptomycetaceae</taxon>
        <taxon>Streptomyces</taxon>
    </lineage>
</organism>
<dbReference type="RefSeq" id="WP_145766424.1">
    <property type="nucleotide sequence ID" value="NZ_CP109114.1"/>
</dbReference>
<evidence type="ECO:0000313" key="4">
    <source>
        <dbReference type="Proteomes" id="UP000318186"/>
    </source>
</evidence>
<keyword evidence="1" id="KW-0812">Transmembrane</keyword>
<keyword evidence="5" id="KW-1185">Reference proteome</keyword>
<sequence length="59" mass="6279">MTSCADSSTRVGTSPLRHRDLRTYLVGQSVGVTGSSIGSVVIPLLADRRSGRHQLIIVT</sequence>
<dbReference type="EMBL" id="CP109114">
    <property type="protein sequence ID" value="WSC12407.1"/>
    <property type="molecule type" value="Genomic_DNA"/>
</dbReference>
<dbReference type="Proteomes" id="UP000318186">
    <property type="component" value="Unassembled WGS sequence"/>
</dbReference>
<evidence type="ECO:0000313" key="3">
    <source>
        <dbReference type="EMBL" id="WSC12407.1"/>
    </source>
</evidence>
<feature type="transmembrane region" description="Helical" evidence="1">
    <location>
        <begin position="24"/>
        <end position="46"/>
    </location>
</feature>